<dbReference type="AlphaFoldDB" id="A0A4R2P303"/>
<dbReference type="InterPro" id="IPR015424">
    <property type="entry name" value="PyrdxlP-dep_Trfase"/>
</dbReference>
<organism evidence="6 7">
    <name type="scientific">Tenacibaculum skagerrakense</name>
    <dbReference type="NCBI Taxonomy" id="186571"/>
    <lineage>
        <taxon>Bacteria</taxon>
        <taxon>Pseudomonadati</taxon>
        <taxon>Bacteroidota</taxon>
        <taxon>Flavobacteriia</taxon>
        <taxon>Flavobacteriales</taxon>
        <taxon>Flavobacteriaceae</taxon>
        <taxon>Tenacibaculum</taxon>
    </lineage>
</organism>
<dbReference type="GO" id="GO:0016765">
    <property type="term" value="F:transferase activity, transferring alkyl or aryl (other than methyl) groups"/>
    <property type="evidence" value="ECO:0007669"/>
    <property type="project" value="UniProtKB-UniRule"/>
</dbReference>
<dbReference type="FunFam" id="3.40.640.10:FF:000046">
    <property type="entry name" value="Cystathionine gamma-lyase"/>
    <property type="match status" value="1"/>
</dbReference>
<dbReference type="GO" id="GO:0005737">
    <property type="term" value="C:cytoplasm"/>
    <property type="evidence" value="ECO:0007669"/>
    <property type="project" value="TreeGrafter"/>
</dbReference>
<dbReference type="Proteomes" id="UP000294564">
    <property type="component" value="Unassembled WGS sequence"/>
</dbReference>
<evidence type="ECO:0000313" key="7">
    <source>
        <dbReference type="Proteomes" id="UP000294564"/>
    </source>
</evidence>
<evidence type="ECO:0000256" key="3">
    <source>
        <dbReference type="HAMAP-Rule" id="MF_02056"/>
    </source>
</evidence>
<dbReference type="EMBL" id="SLXM01000001">
    <property type="protein sequence ID" value="TCP28518.1"/>
    <property type="molecule type" value="Genomic_DNA"/>
</dbReference>
<dbReference type="GO" id="GO:0071268">
    <property type="term" value="P:homocysteine biosynthetic process"/>
    <property type="evidence" value="ECO:0007669"/>
    <property type="project" value="InterPro"/>
</dbReference>
<sequence length="389" mass="43134">MSHNFETQAVRIQTERSQFSEHSTPLYLTSSFVFEDAEDMRASFAEEKQRNLYSRFSNPNTTEFVDKIVVMEGAEAGYAFATGMAAVFSTFAALLNSGDHIVSSRSVFGSTHSLFTKYLPKWNIETSYFKVNEVDKVEALIQPNTKIIYAESPTNPAVDILDLELLAAIAKKHNLLLVIDNCFATPYLQNPIKFGADLVIHSATKLIDGQGRVLGGVTVGKADLIKEIYLFSRNTGPAMSPFNAWVLSKSLETLALRVEKHCENAIKVAQFLEEHPKVNFVKYPFLKSHPQYEVAKKQMRLGGNIVAFEIKGGVEAGRKFLDAIKLCSLSANLGDSRTIVTHPSSTTHSKLSLEDRLEVSITDGLVRCSVGLEFVEDIINDLKQALESV</sequence>
<keyword evidence="3" id="KW-0028">Amino-acid biosynthesis</keyword>
<proteinExistence type="inferred from homology"/>
<protein>
    <recommendedName>
        <fullName evidence="3">O-succinylhomoserine sulfhydrylase</fullName>
        <shortName evidence="3">OSH sulfhydrylase</shortName>
        <shortName evidence="3">OSHS sulfhydrylase</shortName>
        <ecNumber evidence="3">2.5.1.-</ecNumber>
    </recommendedName>
</protein>
<comment type="similarity">
    <text evidence="3">Belongs to the trans-sulfuration enzymes family. MetZ subfamily.</text>
</comment>
<dbReference type="HAMAP" id="MF_02056">
    <property type="entry name" value="MetZ"/>
    <property type="match status" value="1"/>
</dbReference>
<dbReference type="PIRSF" id="PIRSF001434">
    <property type="entry name" value="CGS"/>
    <property type="match status" value="1"/>
</dbReference>
<dbReference type="OrthoDB" id="9803729at2"/>
<name>A0A4R2P303_9FLAO</name>
<dbReference type="GO" id="GO:0019346">
    <property type="term" value="P:transsulfuration"/>
    <property type="evidence" value="ECO:0007669"/>
    <property type="project" value="InterPro"/>
</dbReference>
<evidence type="ECO:0000256" key="5">
    <source>
        <dbReference type="RuleBase" id="RU362118"/>
    </source>
</evidence>
<dbReference type="PANTHER" id="PTHR11808:SF80">
    <property type="entry name" value="CYSTATHIONINE GAMMA-LYASE"/>
    <property type="match status" value="1"/>
</dbReference>
<dbReference type="InterPro" id="IPR015421">
    <property type="entry name" value="PyrdxlP-dep_Trfase_major"/>
</dbReference>
<keyword evidence="2 3" id="KW-0663">Pyridoxal phosphate</keyword>
<dbReference type="RefSeq" id="WP_132792911.1">
    <property type="nucleotide sequence ID" value="NZ_SLXM01000001.1"/>
</dbReference>
<evidence type="ECO:0000256" key="4">
    <source>
        <dbReference type="PIRSR" id="PIRSR001434-2"/>
    </source>
</evidence>
<dbReference type="InterPro" id="IPR015422">
    <property type="entry name" value="PyrdxlP-dep_Trfase_small"/>
</dbReference>
<dbReference type="CDD" id="cd00614">
    <property type="entry name" value="CGS_like"/>
    <property type="match status" value="1"/>
</dbReference>
<keyword evidence="3" id="KW-0808">Transferase</keyword>
<reference evidence="6 7" key="1">
    <citation type="submission" date="2019-03" db="EMBL/GenBank/DDBJ databases">
        <title>Genomic Encyclopedia of Type Strains, Phase IV (KMG-IV): sequencing the most valuable type-strain genomes for metagenomic binning, comparative biology and taxonomic classification.</title>
        <authorList>
            <person name="Goeker M."/>
        </authorList>
    </citation>
    <scope>NUCLEOTIDE SEQUENCE [LARGE SCALE GENOMIC DNA]</scope>
    <source>
        <strain evidence="6 7">DSM 14836</strain>
    </source>
</reference>
<feature type="modified residue" description="N6-(pyridoxal phosphate)lysine" evidence="3 4">
    <location>
        <position position="205"/>
    </location>
</feature>
<evidence type="ECO:0000256" key="1">
    <source>
        <dbReference type="ARBA" id="ARBA00001933"/>
    </source>
</evidence>
<dbReference type="EC" id="2.5.1.-" evidence="3"/>
<dbReference type="UniPathway" id="UPA00051">
    <property type="reaction ID" value="UER00449"/>
</dbReference>
<dbReference type="GO" id="GO:0030170">
    <property type="term" value="F:pyridoxal phosphate binding"/>
    <property type="evidence" value="ECO:0007669"/>
    <property type="project" value="UniProtKB-UniRule"/>
</dbReference>
<evidence type="ECO:0000256" key="2">
    <source>
        <dbReference type="ARBA" id="ARBA00022898"/>
    </source>
</evidence>
<comment type="cofactor">
    <cofactor evidence="1 3 5">
        <name>pyridoxal 5'-phosphate</name>
        <dbReference type="ChEBI" id="CHEBI:597326"/>
    </cofactor>
</comment>
<comment type="pathway">
    <text evidence="3">Amino-acid biosynthesis; L-methionine biosynthesis via de novo pathway; L-homocysteine from O-succinyl-L-homoserine: step 1/1.</text>
</comment>
<keyword evidence="3" id="KW-0486">Methionine biosynthesis</keyword>
<dbReference type="Gene3D" id="3.40.640.10">
    <property type="entry name" value="Type I PLP-dependent aspartate aminotransferase-like (Major domain)"/>
    <property type="match status" value="1"/>
</dbReference>
<dbReference type="FunFam" id="3.90.1150.10:FF:000033">
    <property type="entry name" value="Cystathionine gamma-synthase"/>
    <property type="match status" value="1"/>
</dbReference>
<comment type="subunit">
    <text evidence="3">Homotetramer.</text>
</comment>
<comment type="catalytic activity">
    <reaction evidence="3">
        <text>O-succinyl-L-homoserine + hydrogen sulfide = L-homocysteine + succinate</text>
        <dbReference type="Rhea" id="RHEA:27826"/>
        <dbReference type="ChEBI" id="CHEBI:29919"/>
        <dbReference type="ChEBI" id="CHEBI:30031"/>
        <dbReference type="ChEBI" id="CHEBI:57661"/>
        <dbReference type="ChEBI" id="CHEBI:58199"/>
    </reaction>
</comment>
<dbReference type="GO" id="GO:0016846">
    <property type="term" value="F:carbon-sulfur lyase activity"/>
    <property type="evidence" value="ECO:0007669"/>
    <property type="project" value="TreeGrafter"/>
</dbReference>
<dbReference type="PANTHER" id="PTHR11808">
    <property type="entry name" value="TRANS-SULFURATION ENZYME FAMILY MEMBER"/>
    <property type="match status" value="1"/>
</dbReference>
<dbReference type="InterPro" id="IPR000277">
    <property type="entry name" value="Cys/Met-Metab_PyrdxlP-dep_enz"/>
</dbReference>
<keyword evidence="7" id="KW-1185">Reference proteome</keyword>
<dbReference type="InterPro" id="IPR006234">
    <property type="entry name" value="O-succ-hSer_sulfhydrylase"/>
</dbReference>
<gene>
    <name evidence="3" type="primary">metZ</name>
    <name evidence="6" type="ORF">EV195_101697</name>
</gene>
<accession>A0A4R2P303</accession>
<evidence type="ECO:0000313" key="6">
    <source>
        <dbReference type="EMBL" id="TCP28518.1"/>
    </source>
</evidence>
<dbReference type="SUPFAM" id="SSF53383">
    <property type="entry name" value="PLP-dependent transferases"/>
    <property type="match status" value="1"/>
</dbReference>
<comment type="caution">
    <text evidence="6">The sequence shown here is derived from an EMBL/GenBank/DDBJ whole genome shotgun (WGS) entry which is preliminary data.</text>
</comment>
<dbReference type="GO" id="GO:0071266">
    <property type="term" value="P:'de novo' L-methionine biosynthetic process"/>
    <property type="evidence" value="ECO:0007669"/>
    <property type="project" value="UniProtKB-UniRule"/>
</dbReference>
<comment type="function">
    <text evidence="3">Catalyzes the formation of L-homocysteine from O-succinyl-L-homoserine (OSHS) and hydrogen sulfide.</text>
</comment>
<dbReference type="Gene3D" id="3.90.1150.10">
    <property type="entry name" value="Aspartate Aminotransferase, domain 1"/>
    <property type="match status" value="1"/>
</dbReference>
<dbReference type="Pfam" id="PF01053">
    <property type="entry name" value="Cys_Met_Meta_PP"/>
    <property type="match status" value="1"/>
</dbReference>